<dbReference type="Gene3D" id="3.40.630.10">
    <property type="entry name" value="Zn peptidases"/>
    <property type="match status" value="1"/>
</dbReference>
<dbReference type="SUPFAM" id="SSF55031">
    <property type="entry name" value="Bacterial exopeptidase dimerisation domain"/>
    <property type="match status" value="1"/>
</dbReference>
<dbReference type="Gene3D" id="3.30.70.360">
    <property type="match status" value="1"/>
</dbReference>
<feature type="active site" evidence="3">
    <location>
        <position position="88"/>
    </location>
</feature>
<keyword evidence="1" id="KW-0479">Metal-binding</keyword>
<dbReference type="SUPFAM" id="SSF53187">
    <property type="entry name" value="Zn-dependent exopeptidases"/>
    <property type="match status" value="1"/>
</dbReference>
<protein>
    <submittedName>
        <fullName evidence="5">M20/M25/M40 family metallo-hydrolase</fullName>
    </submittedName>
</protein>
<dbReference type="InterPro" id="IPR050072">
    <property type="entry name" value="Peptidase_M20A"/>
</dbReference>
<dbReference type="Pfam" id="PF07687">
    <property type="entry name" value="M20_dimer"/>
    <property type="match status" value="1"/>
</dbReference>
<proteinExistence type="predicted"/>
<evidence type="ECO:0000313" key="5">
    <source>
        <dbReference type="EMBL" id="MBD3327439.1"/>
    </source>
</evidence>
<dbReference type="PANTHER" id="PTHR43808">
    <property type="entry name" value="ACETYLORNITHINE DEACETYLASE"/>
    <property type="match status" value="1"/>
</dbReference>
<keyword evidence="2" id="KW-0378">Hydrolase</keyword>
<accession>A0A9D5K038</accession>
<dbReference type="CDD" id="cd03885">
    <property type="entry name" value="M20_CPDG2"/>
    <property type="match status" value="1"/>
</dbReference>
<dbReference type="InterPro" id="IPR017150">
    <property type="entry name" value="Pept_M20_glutamate_carboxypep"/>
</dbReference>
<sequence length="387" mass="42014">MNEYIAGRYPLFLKDLETIVNIDSGSRYLPGIAQVADVFATRFAALGWQPHIHHFSDKAGPCLEVSNRRLSSDAPLPHYDLLCVGHMDTVFLKGTAEQRPFSIAGNRAFGPGVTDMKAGLVTVLHVAETLQKVGIADHLSVGIAFNSNEEIGSHSSRQWIESLARRSRRVFVFEPCRATGHYVLQRKGTGAYYLHCYGKAAHSGVEPERGINAVVELAHQILRVSTFGNPDAGTTVNVNLIAGGTKTNIIPDYATASVDIRIAEQAEVERITHLFNALPQQTTVQGVEVEVRGGLNRPPMVPTEATLDLWRQIAAIGERLGMKMEWMATGGGSDGNFTAAQGVPTIDAMGPIGGNAHRSDEYLELSSVVPTIQLVCTVCASWVERDE</sequence>
<dbReference type="InterPro" id="IPR002933">
    <property type="entry name" value="Peptidase_M20"/>
</dbReference>
<gene>
    <name evidence="5" type="ORF">GF339_22830</name>
</gene>
<evidence type="ECO:0000313" key="6">
    <source>
        <dbReference type="Proteomes" id="UP000649604"/>
    </source>
</evidence>
<dbReference type="PIRSF" id="PIRSF037238">
    <property type="entry name" value="Carboxypeptidase_G2"/>
    <property type="match status" value="1"/>
</dbReference>
<evidence type="ECO:0000259" key="4">
    <source>
        <dbReference type="Pfam" id="PF07687"/>
    </source>
</evidence>
<evidence type="ECO:0000256" key="2">
    <source>
        <dbReference type="ARBA" id="ARBA00022801"/>
    </source>
</evidence>
<organism evidence="5 6">
    <name type="scientific">candidate division KSB3 bacterium</name>
    <dbReference type="NCBI Taxonomy" id="2044937"/>
    <lineage>
        <taxon>Bacteria</taxon>
        <taxon>candidate division KSB3</taxon>
    </lineage>
</organism>
<feature type="active site" description="Proton acceptor" evidence="3">
    <location>
        <position position="149"/>
    </location>
</feature>
<dbReference type="GO" id="GO:0046872">
    <property type="term" value="F:metal ion binding"/>
    <property type="evidence" value="ECO:0007669"/>
    <property type="project" value="UniProtKB-KW"/>
</dbReference>
<evidence type="ECO:0000256" key="1">
    <source>
        <dbReference type="ARBA" id="ARBA00022723"/>
    </source>
</evidence>
<reference evidence="5" key="1">
    <citation type="submission" date="2019-11" db="EMBL/GenBank/DDBJ databases">
        <title>Microbial mats filling the niche in hypersaline microbial mats.</title>
        <authorList>
            <person name="Wong H.L."/>
            <person name="Macleod F.I."/>
            <person name="White R.A. III"/>
            <person name="Burns B.P."/>
        </authorList>
    </citation>
    <scope>NUCLEOTIDE SEQUENCE</scope>
    <source>
        <strain evidence="5">Rbin_158</strain>
    </source>
</reference>
<dbReference type="InterPro" id="IPR011650">
    <property type="entry name" value="Peptidase_M20_dimer"/>
</dbReference>
<dbReference type="GO" id="GO:0016787">
    <property type="term" value="F:hydrolase activity"/>
    <property type="evidence" value="ECO:0007669"/>
    <property type="project" value="UniProtKB-KW"/>
</dbReference>
<dbReference type="AlphaFoldDB" id="A0A9D5K038"/>
<dbReference type="InterPro" id="IPR036264">
    <property type="entry name" value="Bact_exopeptidase_dim_dom"/>
</dbReference>
<comment type="caution">
    <text evidence="5">The sequence shown here is derived from an EMBL/GenBank/DDBJ whole genome shotgun (WGS) entry which is preliminary data.</text>
</comment>
<dbReference type="PANTHER" id="PTHR43808:SF9">
    <property type="entry name" value="BLL0789 PROTEIN"/>
    <property type="match status" value="1"/>
</dbReference>
<dbReference type="Proteomes" id="UP000649604">
    <property type="component" value="Unassembled WGS sequence"/>
</dbReference>
<evidence type="ECO:0000256" key="3">
    <source>
        <dbReference type="PIRSR" id="PIRSR037238-1"/>
    </source>
</evidence>
<dbReference type="Pfam" id="PF01546">
    <property type="entry name" value="Peptidase_M20"/>
    <property type="match status" value="1"/>
</dbReference>
<name>A0A9D5K038_9BACT</name>
<dbReference type="EMBL" id="WJJP01000733">
    <property type="protein sequence ID" value="MBD3327439.1"/>
    <property type="molecule type" value="Genomic_DNA"/>
</dbReference>
<feature type="domain" description="Peptidase M20 dimerisation" evidence="4">
    <location>
        <begin position="185"/>
        <end position="282"/>
    </location>
</feature>